<dbReference type="Proteomes" id="UP000319160">
    <property type="component" value="Unassembled WGS sequence"/>
</dbReference>
<organism evidence="2 3">
    <name type="scientific">Xylaria flabelliformis</name>
    <dbReference type="NCBI Taxonomy" id="2512241"/>
    <lineage>
        <taxon>Eukaryota</taxon>
        <taxon>Fungi</taxon>
        <taxon>Dikarya</taxon>
        <taxon>Ascomycota</taxon>
        <taxon>Pezizomycotina</taxon>
        <taxon>Sordariomycetes</taxon>
        <taxon>Xylariomycetidae</taxon>
        <taxon>Xylariales</taxon>
        <taxon>Xylariaceae</taxon>
        <taxon>Xylaria</taxon>
    </lineage>
</organism>
<evidence type="ECO:0000313" key="2">
    <source>
        <dbReference type="EMBL" id="TRX96415.1"/>
    </source>
</evidence>
<evidence type="ECO:0000256" key="1">
    <source>
        <dbReference type="SAM" id="SignalP"/>
    </source>
</evidence>
<name>A0A553I892_9PEZI</name>
<dbReference type="AlphaFoldDB" id="A0A553I892"/>
<keyword evidence="3" id="KW-1185">Reference proteome</keyword>
<evidence type="ECO:0008006" key="4">
    <source>
        <dbReference type="Google" id="ProtNLM"/>
    </source>
</evidence>
<proteinExistence type="predicted"/>
<feature type="signal peptide" evidence="1">
    <location>
        <begin position="1"/>
        <end position="17"/>
    </location>
</feature>
<feature type="chain" id="PRO_5022185870" description="Apple domain-containing protein" evidence="1">
    <location>
        <begin position="18"/>
        <end position="364"/>
    </location>
</feature>
<comment type="caution">
    <text evidence="2">The sequence shown here is derived from an EMBL/GenBank/DDBJ whole genome shotgun (WGS) entry which is preliminary data.</text>
</comment>
<sequence>MKSRICLVGTLVFLAGASPLQPRQLFNFDLLAAAPQPSIHSNSIEEQPHTVSYDLPAATQAATATPLPVEVVSKRNVAARTDDTCAPLEKGAGPVPVPDTAEAFLAYPDFTNAASSAPVPAGYFQTFSNLKASNSAYGYSGFSTLDSYDTAECARRCNNVNSCSGFNIYFERDPSFVPGPGCEDPASNTVIKCVYWGDYISAGNANNEGQWRDQFHVVIAGSNGYMKGSISPPAGWHGVFLGNAAINAPLNCLGQDTYMGAKIFTSSYFDVGLCAAACVSQNEYNTAHPPETGSPKICQFFVTYMAQRNGQSEGQYCAMYTQSWDSSYATNDGQWRGNDHYTNDYVYAYTSSSYVDTTVCPESN</sequence>
<evidence type="ECO:0000313" key="3">
    <source>
        <dbReference type="Proteomes" id="UP000319160"/>
    </source>
</evidence>
<accession>A0A553I892</accession>
<reference evidence="3" key="1">
    <citation type="submission" date="2019-06" db="EMBL/GenBank/DDBJ databases">
        <title>Draft genome sequence of the griseofulvin-producing fungus Xylaria cubensis strain G536.</title>
        <authorList>
            <person name="Mead M.E."/>
            <person name="Raja H.A."/>
            <person name="Steenwyk J.L."/>
            <person name="Knowles S.L."/>
            <person name="Oberlies N.H."/>
            <person name="Rokas A."/>
        </authorList>
    </citation>
    <scope>NUCLEOTIDE SEQUENCE [LARGE SCALE GENOMIC DNA]</scope>
    <source>
        <strain evidence="3">G536</strain>
    </source>
</reference>
<dbReference type="PANTHER" id="PTHR36578:SF2">
    <property type="entry name" value="PA14 DOMAIN-CONTAINING PROTEIN"/>
    <property type="match status" value="1"/>
</dbReference>
<gene>
    <name evidence="2" type="ORF">FHL15_002687</name>
</gene>
<protein>
    <recommendedName>
        <fullName evidence="4">Apple domain-containing protein</fullName>
    </recommendedName>
</protein>
<keyword evidence="1" id="KW-0732">Signal</keyword>
<dbReference type="EMBL" id="VFLP01000011">
    <property type="protein sequence ID" value="TRX96415.1"/>
    <property type="molecule type" value="Genomic_DNA"/>
</dbReference>
<dbReference type="STRING" id="2512241.A0A553I892"/>
<dbReference type="PANTHER" id="PTHR36578">
    <property type="entry name" value="CHROMOSOME 15, WHOLE GENOME SHOTGUN SEQUENCE"/>
    <property type="match status" value="1"/>
</dbReference>
<dbReference type="OrthoDB" id="271448at2759"/>